<feature type="transmembrane region" description="Helical" evidence="1">
    <location>
        <begin position="297"/>
        <end position="321"/>
    </location>
</feature>
<dbReference type="EMBL" id="VUJU01007990">
    <property type="protein sequence ID" value="KAF0737167.1"/>
    <property type="molecule type" value="Genomic_DNA"/>
</dbReference>
<name>A0A6G0XAJ4_APHCR</name>
<dbReference type="AlphaFoldDB" id="A0A6G0XAJ4"/>
<organism evidence="2 3">
    <name type="scientific">Aphis craccivora</name>
    <name type="common">Cowpea aphid</name>
    <dbReference type="NCBI Taxonomy" id="307492"/>
    <lineage>
        <taxon>Eukaryota</taxon>
        <taxon>Metazoa</taxon>
        <taxon>Ecdysozoa</taxon>
        <taxon>Arthropoda</taxon>
        <taxon>Hexapoda</taxon>
        <taxon>Insecta</taxon>
        <taxon>Pterygota</taxon>
        <taxon>Neoptera</taxon>
        <taxon>Paraneoptera</taxon>
        <taxon>Hemiptera</taxon>
        <taxon>Sternorrhyncha</taxon>
        <taxon>Aphidomorpha</taxon>
        <taxon>Aphidoidea</taxon>
        <taxon>Aphididae</taxon>
        <taxon>Aphidini</taxon>
        <taxon>Aphis</taxon>
        <taxon>Aphis</taxon>
    </lineage>
</organism>
<keyword evidence="1" id="KW-0812">Transmembrane</keyword>
<dbReference type="Proteomes" id="UP000478052">
    <property type="component" value="Unassembled WGS sequence"/>
</dbReference>
<comment type="caution">
    <text evidence="2">The sequence shown here is derived from an EMBL/GenBank/DDBJ whole genome shotgun (WGS) entry which is preliminary data.</text>
</comment>
<proteinExistence type="predicted"/>
<reference evidence="2 3" key="1">
    <citation type="submission" date="2019-08" db="EMBL/GenBank/DDBJ databases">
        <title>Whole genome of Aphis craccivora.</title>
        <authorList>
            <person name="Voronova N.V."/>
            <person name="Shulinski R.S."/>
            <person name="Bandarenka Y.V."/>
            <person name="Zhorov D.G."/>
            <person name="Warner D."/>
        </authorList>
    </citation>
    <scope>NUCLEOTIDE SEQUENCE [LARGE SCALE GENOMIC DNA]</scope>
    <source>
        <strain evidence="2">180601</strain>
        <tissue evidence="2">Whole Body</tissue>
    </source>
</reference>
<dbReference type="OrthoDB" id="6625653at2759"/>
<feature type="transmembrane region" description="Helical" evidence="1">
    <location>
        <begin position="15"/>
        <end position="36"/>
    </location>
</feature>
<sequence length="348" mass="41123">MEEQTKLLVRNPNTIFYTLLELIRMLILLILTYYYLTSPYQTILKPFFLLTFWKTIIAAKLSETWIIKFINGFVEFDEKVMPLLSRLSVQQRSLSKIHRNMFFILSTIYFAGFKLLFLFLFPPRTLDVKFLAAFLIGPPFIIHYVVFISTYYFLYNFYIRFETLNDLWKCLPDGLIAVPDQWTHFEVVILIDDIRLLHSELSELLKIFSRGYGPLLITFFVSNYINILLYFYFAITFREFLPEYSFTVNFMRKCINYLGIGQSIVVMMIIMMLGSFINNNNIKMFMNQVSVYESDEITAFGLFKINLNLVMSILALIITGITDNHINTNERASNSFEFHFKLNDTESH</sequence>
<evidence type="ECO:0000313" key="2">
    <source>
        <dbReference type="EMBL" id="KAF0737167.1"/>
    </source>
</evidence>
<keyword evidence="3" id="KW-1185">Reference proteome</keyword>
<keyword evidence="2" id="KW-0675">Receptor</keyword>
<feature type="non-terminal residue" evidence="2">
    <location>
        <position position="348"/>
    </location>
</feature>
<feature type="transmembrane region" description="Helical" evidence="1">
    <location>
        <begin position="101"/>
        <end position="121"/>
    </location>
</feature>
<accession>A0A6G0XAJ4</accession>
<gene>
    <name evidence="2" type="ORF">FWK35_00030544</name>
</gene>
<keyword evidence="1" id="KW-1133">Transmembrane helix</keyword>
<feature type="transmembrane region" description="Helical" evidence="1">
    <location>
        <begin position="141"/>
        <end position="159"/>
    </location>
</feature>
<protein>
    <submittedName>
        <fullName evidence="2">Gustatory receptor</fullName>
    </submittedName>
</protein>
<keyword evidence="1" id="KW-0472">Membrane</keyword>
<evidence type="ECO:0000256" key="1">
    <source>
        <dbReference type="SAM" id="Phobius"/>
    </source>
</evidence>
<feature type="transmembrane region" description="Helical" evidence="1">
    <location>
        <begin position="255"/>
        <end position="277"/>
    </location>
</feature>
<feature type="transmembrane region" description="Helical" evidence="1">
    <location>
        <begin position="215"/>
        <end position="235"/>
    </location>
</feature>
<evidence type="ECO:0000313" key="3">
    <source>
        <dbReference type="Proteomes" id="UP000478052"/>
    </source>
</evidence>